<dbReference type="Pfam" id="PF01490">
    <property type="entry name" value="Aa_trans"/>
    <property type="match status" value="1"/>
</dbReference>
<dbReference type="STRING" id="105231.A0A1Y1IEI1"/>
<protein>
    <submittedName>
        <fullName evidence="9">Transmembrane amino acid transporter family protein</fullName>
    </submittedName>
</protein>
<dbReference type="AlphaFoldDB" id="A0A1Y1IEI1"/>
<feature type="transmembrane region" description="Helical" evidence="7">
    <location>
        <begin position="139"/>
        <end position="157"/>
    </location>
</feature>
<feature type="transmembrane region" description="Helical" evidence="7">
    <location>
        <begin position="320"/>
        <end position="342"/>
    </location>
</feature>
<gene>
    <name evidence="9" type="ORF">KFL_003320100</name>
</gene>
<dbReference type="GO" id="GO:0015179">
    <property type="term" value="F:L-amino acid transmembrane transporter activity"/>
    <property type="evidence" value="ECO:0000318"/>
    <property type="project" value="GO_Central"/>
</dbReference>
<dbReference type="GO" id="GO:0031090">
    <property type="term" value="C:organelle membrane"/>
    <property type="evidence" value="ECO:0007669"/>
    <property type="project" value="UniProtKB-ARBA"/>
</dbReference>
<feature type="compositionally biased region" description="Basic and acidic residues" evidence="6">
    <location>
        <begin position="386"/>
        <end position="403"/>
    </location>
</feature>
<comment type="subcellular location">
    <subcellularLocation>
        <location evidence="1">Membrane</location>
        <topology evidence="1">Multi-pass membrane protein</topology>
    </subcellularLocation>
</comment>
<reference evidence="9 10" key="1">
    <citation type="journal article" date="2014" name="Nat. Commun.">
        <title>Klebsormidium flaccidum genome reveals primary factors for plant terrestrial adaptation.</title>
        <authorList>
            <person name="Hori K."/>
            <person name="Maruyama F."/>
            <person name="Fujisawa T."/>
            <person name="Togashi T."/>
            <person name="Yamamoto N."/>
            <person name="Seo M."/>
            <person name="Sato S."/>
            <person name="Yamada T."/>
            <person name="Mori H."/>
            <person name="Tajima N."/>
            <person name="Moriyama T."/>
            <person name="Ikeuchi M."/>
            <person name="Watanabe M."/>
            <person name="Wada H."/>
            <person name="Kobayashi K."/>
            <person name="Saito M."/>
            <person name="Masuda T."/>
            <person name="Sasaki-Sekimoto Y."/>
            <person name="Mashiguchi K."/>
            <person name="Awai K."/>
            <person name="Shimojima M."/>
            <person name="Masuda S."/>
            <person name="Iwai M."/>
            <person name="Nobusawa T."/>
            <person name="Narise T."/>
            <person name="Kondo S."/>
            <person name="Saito H."/>
            <person name="Sato R."/>
            <person name="Murakawa M."/>
            <person name="Ihara Y."/>
            <person name="Oshima-Yamada Y."/>
            <person name="Ohtaka K."/>
            <person name="Satoh M."/>
            <person name="Sonobe K."/>
            <person name="Ishii M."/>
            <person name="Ohtani R."/>
            <person name="Kanamori-Sato M."/>
            <person name="Honoki R."/>
            <person name="Miyazaki D."/>
            <person name="Mochizuki H."/>
            <person name="Umetsu J."/>
            <person name="Higashi K."/>
            <person name="Shibata D."/>
            <person name="Kamiya Y."/>
            <person name="Sato N."/>
            <person name="Nakamura Y."/>
            <person name="Tabata S."/>
            <person name="Ida S."/>
            <person name="Kurokawa K."/>
            <person name="Ohta H."/>
        </authorList>
    </citation>
    <scope>NUCLEOTIDE SEQUENCE [LARGE SCALE GENOMIC DNA]</scope>
    <source>
        <strain evidence="9 10">NIES-2285</strain>
    </source>
</reference>
<evidence type="ECO:0000313" key="9">
    <source>
        <dbReference type="EMBL" id="GAQ87117.1"/>
    </source>
</evidence>
<feature type="transmembrane region" description="Helical" evidence="7">
    <location>
        <begin position="467"/>
        <end position="495"/>
    </location>
</feature>
<keyword evidence="3" id="KW-0029">Amino-acid transport</keyword>
<dbReference type="PANTHER" id="PTHR22950">
    <property type="entry name" value="AMINO ACID TRANSPORTER"/>
    <property type="match status" value="1"/>
</dbReference>
<dbReference type="Proteomes" id="UP000054558">
    <property type="component" value="Unassembled WGS sequence"/>
</dbReference>
<evidence type="ECO:0000256" key="1">
    <source>
        <dbReference type="ARBA" id="ARBA00004141"/>
    </source>
</evidence>
<evidence type="ECO:0000256" key="7">
    <source>
        <dbReference type="SAM" id="Phobius"/>
    </source>
</evidence>
<dbReference type="GO" id="GO:0016020">
    <property type="term" value="C:membrane"/>
    <property type="evidence" value="ECO:0000318"/>
    <property type="project" value="GO_Central"/>
</dbReference>
<dbReference type="OMA" id="IEIMEHC"/>
<evidence type="ECO:0000256" key="4">
    <source>
        <dbReference type="ARBA" id="ARBA00022989"/>
    </source>
</evidence>
<feature type="transmembrane region" description="Helical" evidence="7">
    <location>
        <begin position="295"/>
        <end position="314"/>
    </location>
</feature>
<feature type="transmembrane region" description="Helical" evidence="7">
    <location>
        <begin position="20"/>
        <end position="46"/>
    </location>
</feature>
<feature type="transmembrane region" description="Helical" evidence="7">
    <location>
        <begin position="253"/>
        <end position="275"/>
    </location>
</feature>
<dbReference type="InterPro" id="IPR013057">
    <property type="entry name" value="AA_transpt_TM"/>
</dbReference>
<proteinExistence type="predicted"/>
<name>A0A1Y1IEI1_KLENI</name>
<evidence type="ECO:0000313" key="10">
    <source>
        <dbReference type="Proteomes" id="UP000054558"/>
    </source>
</evidence>
<keyword evidence="3" id="KW-0813">Transport</keyword>
<sequence>MVIKPLQGWITTPLTATQMGLLLSSLSMVGLGLVNAFACTVMLQAAEEFGTPESYHDLTQKVLGTRWAQLLDAFIVLGELFACCQRLILMGDFAVSIKHRLITHRFMPNRPLIVLLRAAVLIWPLIYTKKLQFLSKLSFGAVLCTLTGFAILTYTFIDTAVGEGLPLDDVVLANWSPDLMLALSIQQFAGQTGIIPLYREMRDRSLAKGKALVYISFSICGLLYVSFGTLGYLQYPGTQEANFFNLYEDKPGALYTALYISLASVVVVFPLNVIIGRLHLGYLVLGPKRAEERKWAVLFATLFFLGSLGIAVAIKNLGVVQGMAGGIVLSFVNLVVPGYALLKLLDKERKGGGSGVRKFENHAFEMREEGTKEAHESSPGRSQAGEGRRPNANEDRDAARSSPERSGSSDEASEGDEAQQNGQGADGRSERKAGKNGQGGHDQAPAGSPDDPPKPQSSSRLWLGKSAAYGLFAIALLQAGVATVGNVVSLCLVGWDDSSSTFSD</sequence>
<keyword evidence="10" id="KW-1185">Reference proteome</keyword>
<accession>A0A1Y1IEI1</accession>
<evidence type="ECO:0000256" key="6">
    <source>
        <dbReference type="SAM" id="MobiDB-lite"/>
    </source>
</evidence>
<dbReference type="PANTHER" id="PTHR22950:SF682">
    <property type="entry name" value="TRANSMEMBRANE AMINO ACID TRANSPORTER FAMILY PROTEIN"/>
    <property type="match status" value="1"/>
</dbReference>
<evidence type="ECO:0000256" key="5">
    <source>
        <dbReference type="ARBA" id="ARBA00023136"/>
    </source>
</evidence>
<dbReference type="GO" id="GO:0003333">
    <property type="term" value="P:amino acid transmembrane transport"/>
    <property type="evidence" value="ECO:0000318"/>
    <property type="project" value="GO_Central"/>
</dbReference>
<keyword evidence="4 7" id="KW-1133">Transmembrane helix</keyword>
<evidence type="ECO:0000256" key="3">
    <source>
        <dbReference type="ARBA" id="ARBA00022970"/>
    </source>
</evidence>
<feature type="transmembrane region" description="Helical" evidence="7">
    <location>
        <begin position="211"/>
        <end position="233"/>
    </location>
</feature>
<dbReference type="OrthoDB" id="438545at2759"/>
<dbReference type="EMBL" id="DF237281">
    <property type="protein sequence ID" value="GAQ87117.1"/>
    <property type="molecule type" value="Genomic_DNA"/>
</dbReference>
<evidence type="ECO:0000256" key="2">
    <source>
        <dbReference type="ARBA" id="ARBA00022692"/>
    </source>
</evidence>
<keyword evidence="2 7" id="KW-0812">Transmembrane</keyword>
<feature type="domain" description="Amino acid transporter transmembrane" evidence="8">
    <location>
        <begin position="8"/>
        <end position="352"/>
    </location>
</feature>
<feature type="transmembrane region" description="Helical" evidence="7">
    <location>
        <begin position="179"/>
        <end position="199"/>
    </location>
</feature>
<feature type="region of interest" description="Disordered" evidence="6">
    <location>
        <begin position="366"/>
        <end position="460"/>
    </location>
</feature>
<evidence type="ECO:0000259" key="8">
    <source>
        <dbReference type="Pfam" id="PF01490"/>
    </source>
</evidence>
<keyword evidence="5 7" id="KW-0472">Membrane</keyword>
<organism evidence="9 10">
    <name type="scientific">Klebsormidium nitens</name>
    <name type="common">Green alga</name>
    <name type="synonym">Ulothrix nitens</name>
    <dbReference type="NCBI Taxonomy" id="105231"/>
    <lineage>
        <taxon>Eukaryota</taxon>
        <taxon>Viridiplantae</taxon>
        <taxon>Streptophyta</taxon>
        <taxon>Klebsormidiophyceae</taxon>
        <taxon>Klebsormidiales</taxon>
        <taxon>Klebsormidiaceae</taxon>
        <taxon>Klebsormidium</taxon>
    </lineage>
</organism>
<feature type="compositionally biased region" description="Basic and acidic residues" evidence="6">
    <location>
        <begin position="366"/>
        <end position="378"/>
    </location>
</feature>